<accession>A0ABW2JZ34</accession>
<dbReference type="InterPro" id="IPR016461">
    <property type="entry name" value="COMT-like"/>
</dbReference>
<dbReference type="GO" id="GO:0032259">
    <property type="term" value="P:methylation"/>
    <property type="evidence" value="ECO:0007669"/>
    <property type="project" value="UniProtKB-KW"/>
</dbReference>
<evidence type="ECO:0000259" key="5">
    <source>
        <dbReference type="Pfam" id="PF08100"/>
    </source>
</evidence>
<protein>
    <submittedName>
        <fullName evidence="6">Methyltransferase</fullName>
    </submittedName>
</protein>
<dbReference type="GO" id="GO:0008168">
    <property type="term" value="F:methyltransferase activity"/>
    <property type="evidence" value="ECO:0007669"/>
    <property type="project" value="UniProtKB-KW"/>
</dbReference>
<dbReference type="Pfam" id="PF00891">
    <property type="entry name" value="Methyltransf_2"/>
    <property type="match status" value="1"/>
</dbReference>
<dbReference type="Pfam" id="PF08100">
    <property type="entry name" value="Dimerisation"/>
    <property type="match status" value="1"/>
</dbReference>
<comment type="caution">
    <text evidence="6">The sequence shown here is derived from an EMBL/GenBank/DDBJ whole genome shotgun (WGS) entry which is preliminary data.</text>
</comment>
<dbReference type="InterPro" id="IPR036388">
    <property type="entry name" value="WH-like_DNA-bd_sf"/>
</dbReference>
<dbReference type="PANTHER" id="PTHR43712:SF2">
    <property type="entry name" value="O-METHYLTRANSFERASE CICE"/>
    <property type="match status" value="1"/>
</dbReference>
<dbReference type="InterPro" id="IPR012967">
    <property type="entry name" value="COMT_dimerisation"/>
</dbReference>
<dbReference type="InterPro" id="IPR029063">
    <property type="entry name" value="SAM-dependent_MTases_sf"/>
</dbReference>
<gene>
    <name evidence="6" type="ORF">ACFQVC_42020</name>
</gene>
<evidence type="ECO:0000259" key="4">
    <source>
        <dbReference type="Pfam" id="PF00891"/>
    </source>
</evidence>
<keyword evidence="1 6" id="KW-0489">Methyltransferase</keyword>
<dbReference type="Gene3D" id="1.10.287.1350">
    <property type="match status" value="1"/>
</dbReference>
<evidence type="ECO:0000256" key="3">
    <source>
        <dbReference type="ARBA" id="ARBA00022691"/>
    </source>
</evidence>
<dbReference type="RefSeq" id="WP_381841938.1">
    <property type="nucleotide sequence ID" value="NZ_JBHTCF010000045.1"/>
</dbReference>
<feature type="domain" description="O-methyltransferase C-terminal" evidence="4">
    <location>
        <begin position="114"/>
        <end position="315"/>
    </location>
</feature>
<evidence type="ECO:0000256" key="2">
    <source>
        <dbReference type="ARBA" id="ARBA00022679"/>
    </source>
</evidence>
<keyword evidence="3" id="KW-0949">S-adenosyl-L-methionine</keyword>
<dbReference type="Proteomes" id="UP001596523">
    <property type="component" value="Unassembled WGS sequence"/>
</dbReference>
<dbReference type="Gene3D" id="1.10.10.10">
    <property type="entry name" value="Winged helix-like DNA-binding domain superfamily/Winged helix DNA-binding domain"/>
    <property type="match status" value="1"/>
</dbReference>
<evidence type="ECO:0000313" key="6">
    <source>
        <dbReference type="EMBL" id="MFC7310778.1"/>
    </source>
</evidence>
<keyword evidence="2" id="KW-0808">Transferase</keyword>
<dbReference type="InterPro" id="IPR001077">
    <property type="entry name" value="COMT_C"/>
</dbReference>
<reference evidence="7" key="1">
    <citation type="journal article" date="2019" name="Int. J. Syst. Evol. Microbiol.">
        <title>The Global Catalogue of Microorganisms (GCM) 10K type strain sequencing project: providing services to taxonomists for standard genome sequencing and annotation.</title>
        <authorList>
            <consortium name="The Broad Institute Genomics Platform"/>
            <consortium name="The Broad Institute Genome Sequencing Center for Infectious Disease"/>
            <person name="Wu L."/>
            <person name="Ma J."/>
        </authorList>
    </citation>
    <scope>NUCLEOTIDE SEQUENCE [LARGE SCALE GENOMIC DNA]</scope>
    <source>
        <strain evidence="7">SYNS20</strain>
    </source>
</reference>
<feature type="domain" description="O-methyltransferase dimerisation" evidence="5">
    <location>
        <begin position="15"/>
        <end position="84"/>
    </location>
</feature>
<sequence length="338" mass="35877">MSTNQDGVPDLELWKLADLITPMCVRVAATYRVADYLASGYKTAQDIAEPAGLHAGALNRVLRHLVTAGLLRGDGEEFELTEKGQALRSDHPGPQRSLIDLEGAIGRADLAIVELAHVVRTGEPSHQVRYGKPFWDELASDKGLAESFDAQMAGNVGEDAAKIAQAYDWSKFSHLIDLGGGGGILLGALLEAHPTLHGTVLDLPGTVERAEKNLAARGLGDRASVRGGSFFDPLPAADAYVLSSVIHDWDDAQSVDILKNCAAAAGASGRVFVIEETGSDGETPDTGMDIRMYAYYGGQERTLTENIELAKAAGLSVVKVHKAPGRVATRSVIELKVA</sequence>
<dbReference type="PROSITE" id="PS51683">
    <property type="entry name" value="SAM_OMT_II"/>
    <property type="match status" value="1"/>
</dbReference>
<dbReference type="PANTHER" id="PTHR43712">
    <property type="entry name" value="PUTATIVE (AFU_ORTHOLOGUE AFUA_4G14580)-RELATED"/>
    <property type="match status" value="1"/>
</dbReference>
<keyword evidence="7" id="KW-1185">Reference proteome</keyword>
<organism evidence="6 7">
    <name type="scientific">Streptomyces monticola</name>
    <dbReference type="NCBI Taxonomy" id="2666263"/>
    <lineage>
        <taxon>Bacteria</taxon>
        <taxon>Bacillati</taxon>
        <taxon>Actinomycetota</taxon>
        <taxon>Actinomycetes</taxon>
        <taxon>Kitasatosporales</taxon>
        <taxon>Streptomycetaceae</taxon>
        <taxon>Streptomyces</taxon>
    </lineage>
</organism>
<evidence type="ECO:0000256" key="1">
    <source>
        <dbReference type="ARBA" id="ARBA00022603"/>
    </source>
</evidence>
<evidence type="ECO:0000313" key="7">
    <source>
        <dbReference type="Proteomes" id="UP001596523"/>
    </source>
</evidence>
<proteinExistence type="predicted"/>
<dbReference type="SUPFAM" id="SSF46785">
    <property type="entry name" value="Winged helix' DNA-binding domain"/>
    <property type="match status" value="1"/>
</dbReference>
<dbReference type="EMBL" id="JBHTCF010000045">
    <property type="protein sequence ID" value="MFC7310778.1"/>
    <property type="molecule type" value="Genomic_DNA"/>
</dbReference>
<dbReference type="Gene3D" id="3.40.50.150">
    <property type="entry name" value="Vaccinia Virus protein VP39"/>
    <property type="match status" value="1"/>
</dbReference>
<dbReference type="PIRSF" id="PIRSF005739">
    <property type="entry name" value="O-mtase"/>
    <property type="match status" value="1"/>
</dbReference>
<dbReference type="InterPro" id="IPR036390">
    <property type="entry name" value="WH_DNA-bd_sf"/>
</dbReference>
<name>A0ABW2JZ34_9ACTN</name>
<dbReference type="SUPFAM" id="SSF53335">
    <property type="entry name" value="S-adenosyl-L-methionine-dependent methyltransferases"/>
    <property type="match status" value="1"/>
</dbReference>